<keyword evidence="3" id="KW-1185">Reference proteome</keyword>
<reference evidence="3" key="1">
    <citation type="journal article" date="2019" name="Int. J. Syst. Evol. Microbiol.">
        <title>The Global Catalogue of Microorganisms (GCM) 10K type strain sequencing project: providing services to taxonomists for standard genome sequencing and annotation.</title>
        <authorList>
            <consortium name="The Broad Institute Genomics Platform"/>
            <consortium name="The Broad Institute Genome Sequencing Center for Infectious Disease"/>
            <person name="Wu L."/>
            <person name="Ma J."/>
        </authorList>
    </citation>
    <scope>NUCLEOTIDE SEQUENCE [LARGE SCALE GENOMIC DNA]</scope>
    <source>
        <strain evidence="3">CGMCC 4.7241</strain>
    </source>
</reference>
<sequence length="112" mass="12912">MPQRVKSTHADALFGALANPTRRDILDLLLSGAQTVQVIAERFDMARPSVSEHLKVLKDAGLVSEERQGRHRYYAIDPVPLYEVQTWLSPYERFWRDRMGDLGRTLDEMPED</sequence>
<comment type="caution">
    <text evidence="2">The sequence shown here is derived from an EMBL/GenBank/DDBJ whole genome shotgun (WGS) entry which is preliminary data.</text>
</comment>
<dbReference type="SMART" id="SM00418">
    <property type="entry name" value="HTH_ARSR"/>
    <property type="match status" value="1"/>
</dbReference>
<dbReference type="PANTHER" id="PTHR38600:SF1">
    <property type="entry name" value="TRANSCRIPTIONAL REGULATORY PROTEIN"/>
    <property type="match status" value="1"/>
</dbReference>
<evidence type="ECO:0000313" key="3">
    <source>
        <dbReference type="Proteomes" id="UP001595699"/>
    </source>
</evidence>
<dbReference type="PROSITE" id="PS50987">
    <property type="entry name" value="HTH_ARSR_2"/>
    <property type="match status" value="1"/>
</dbReference>
<dbReference type="InterPro" id="IPR011991">
    <property type="entry name" value="ArsR-like_HTH"/>
</dbReference>
<gene>
    <name evidence="2" type="ORF">ACFOUW_16875</name>
</gene>
<protein>
    <submittedName>
        <fullName evidence="2">ArsR/SmtB family transcription factor</fullName>
    </submittedName>
</protein>
<dbReference type="SUPFAM" id="SSF46785">
    <property type="entry name" value="Winged helix' DNA-binding domain"/>
    <property type="match status" value="1"/>
</dbReference>
<dbReference type="Proteomes" id="UP001595699">
    <property type="component" value="Unassembled WGS sequence"/>
</dbReference>
<evidence type="ECO:0000313" key="2">
    <source>
        <dbReference type="EMBL" id="MFC3762518.1"/>
    </source>
</evidence>
<accession>A0ABV7YEF1</accession>
<dbReference type="Pfam" id="PF01022">
    <property type="entry name" value="HTH_5"/>
    <property type="match status" value="1"/>
</dbReference>
<dbReference type="NCBIfam" id="NF033788">
    <property type="entry name" value="HTH_metalloreg"/>
    <property type="match status" value="1"/>
</dbReference>
<organism evidence="2 3">
    <name type="scientific">Tenggerimyces flavus</name>
    <dbReference type="NCBI Taxonomy" id="1708749"/>
    <lineage>
        <taxon>Bacteria</taxon>
        <taxon>Bacillati</taxon>
        <taxon>Actinomycetota</taxon>
        <taxon>Actinomycetes</taxon>
        <taxon>Propionibacteriales</taxon>
        <taxon>Nocardioidaceae</taxon>
        <taxon>Tenggerimyces</taxon>
    </lineage>
</organism>
<dbReference type="PANTHER" id="PTHR38600">
    <property type="entry name" value="TRANSCRIPTIONAL REGULATORY PROTEIN"/>
    <property type="match status" value="1"/>
</dbReference>
<dbReference type="Gene3D" id="1.10.10.10">
    <property type="entry name" value="Winged helix-like DNA-binding domain superfamily/Winged helix DNA-binding domain"/>
    <property type="match status" value="1"/>
</dbReference>
<dbReference type="PRINTS" id="PR00778">
    <property type="entry name" value="HTHARSR"/>
</dbReference>
<dbReference type="EMBL" id="JBHRZH010000015">
    <property type="protein sequence ID" value="MFC3762518.1"/>
    <property type="molecule type" value="Genomic_DNA"/>
</dbReference>
<dbReference type="RefSeq" id="WP_205118807.1">
    <property type="nucleotide sequence ID" value="NZ_JAFBCM010000001.1"/>
</dbReference>
<dbReference type="InterPro" id="IPR001845">
    <property type="entry name" value="HTH_ArsR_DNA-bd_dom"/>
</dbReference>
<dbReference type="CDD" id="cd00090">
    <property type="entry name" value="HTH_ARSR"/>
    <property type="match status" value="1"/>
</dbReference>
<dbReference type="InterPro" id="IPR036390">
    <property type="entry name" value="WH_DNA-bd_sf"/>
</dbReference>
<dbReference type="InterPro" id="IPR036388">
    <property type="entry name" value="WH-like_DNA-bd_sf"/>
</dbReference>
<proteinExistence type="predicted"/>
<evidence type="ECO:0000259" key="1">
    <source>
        <dbReference type="PROSITE" id="PS50987"/>
    </source>
</evidence>
<name>A0ABV7YEF1_9ACTN</name>
<feature type="domain" description="HTH arsR-type" evidence="1">
    <location>
        <begin position="2"/>
        <end position="96"/>
    </location>
</feature>